<gene>
    <name evidence="4" type="ORF">B0T16DRAFT_392288</name>
</gene>
<keyword evidence="2 3" id="KW-0040">ANK repeat</keyword>
<evidence type="ECO:0000256" key="3">
    <source>
        <dbReference type="PROSITE-ProRule" id="PRU00023"/>
    </source>
</evidence>
<name>A0AA40CNI1_9PEZI</name>
<feature type="repeat" description="ANK" evidence="3">
    <location>
        <begin position="97"/>
        <end position="129"/>
    </location>
</feature>
<evidence type="ECO:0000313" key="4">
    <source>
        <dbReference type="EMBL" id="KAK0643823.1"/>
    </source>
</evidence>
<dbReference type="PROSITE" id="PS50088">
    <property type="entry name" value="ANK_REPEAT"/>
    <property type="match status" value="1"/>
</dbReference>
<keyword evidence="1" id="KW-0677">Repeat</keyword>
<accession>A0AA40CNI1</accession>
<evidence type="ECO:0000256" key="1">
    <source>
        <dbReference type="ARBA" id="ARBA00022737"/>
    </source>
</evidence>
<dbReference type="SUPFAM" id="SSF48403">
    <property type="entry name" value="Ankyrin repeat"/>
    <property type="match status" value="1"/>
</dbReference>
<dbReference type="EMBL" id="JAULSV010000005">
    <property type="protein sequence ID" value="KAK0643823.1"/>
    <property type="molecule type" value="Genomic_DNA"/>
</dbReference>
<dbReference type="PROSITE" id="PS50297">
    <property type="entry name" value="ANK_REP_REGION"/>
    <property type="match status" value="1"/>
</dbReference>
<dbReference type="InterPro" id="IPR051165">
    <property type="entry name" value="Multifunctional_ANK_Repeat"/>
</dbReference>
<reference evidence="4" key="1">
    <citation type="submission" date="2023-06" db="EMBL/GenBank/DDBJ databases">
        <title>Genome-scale phylogeny and comparative genomics of the fungal order Sordariales.</title>
        <authorList>
            <consortium name="Lawrence Berkeley National Laboratory"/>
            <person name="Hensen N."/>
            <person name="Bonometti L."/>
            <person name="Westerberg I."/>
            <person name="Brannstrom I.O."/>
            <person name="Guillou S."/>
            <person name="Cros-Aarteil S."/>
            <person name="Calhoun S."/>
            <person name="Haridas S."/>
            <person name="Kuo A."/>
            <person name="Mondo S."/>
            <person name="Pangilinan J."/>
            <person name="Riley R."/>
            <person name="Labutti K."/>
            <person name="Andreopoulos B."/>
            <person name="Lipzen A."/>
            <person name="Chen C."/>
            <person name="Yanf M."/>
            <person name="Daum C."/>
            <person name="Ng V."/>
            <person name="Clum A."/>
            <person name="Steindorff A."/>
            <person name="Ohm R."/>
            <person name="Martin F."/>
            <person name="Silar P."/>
            <person name="Natvig D."/>
            <person name="Lalanne C."/>
            <person name="Gautier V."/>
            <person name="Ament-Velasquez S.L."/>
            <person name="Kruys A."/>
            <person name="Hutchinson M.I."/>
            <person name="Powell A.J."/>
            <person name="Barry K."/>
            <person name="Miller A.N."/>
            <person name="Grigoriev I.V."/>
            <person name="Debuchy R."/>
            <person name="Gladieux P."/>
            <person name="Thoren M.H."/>
            <person name="Johannesson H."/>
        </authorList>
    </citation>
    <scope>NUCLEOTIDE SEQUENCE</scope>
    <source>
        <strain evidence="4">SMH2532-1</strain>
    </source>
</reference>
<dbReference type="PANTHER" id="PTHR24123">
    <property type="entry name" value="ANKYRIN REPEAT-CONTAINING"/>
    <property type="match status" value="1"/>
</dbReference>
<dbReference type="Proteomes" id="UP001174936">
    <property type="component" value="Unassembled WGS sequence"/>
</dbReference>
<dbReference type="InterPro" id="IPR002110">
    <property type="entry name" value="Ankyrin_rpt"/>
</dbReference>
<keyword evidence="5" id="KW-1185">Reference proteome</keyword>
<organism evidence="4 5">
    <name type="scientific">Cercophora newfieldiana</name>
    <dbReference type="NCBI Taxonomy" id="92897"/>
    <lineage>
        <taxon>Eukaryota</taxon>
        <taxon>Fungi</taxon>
        <taxon>Dikarya</taxon>
        <taxon>Ascomycota</taxon>
        <taxon>Pezizomycotina</taxon>
        <taxon>Sordariomycetes</taxon>
        <taxon>Sordariomycetidae</taxon>
        <taxon>Sordariales</taxon>
        <taxon>Lasiosphaeriaceae</taxon>
        <taxon>Cercophora</taxon>
    </lineage>
</organism>
<sequence>MAASFGSLPLELILDIAEHTSSQHPYQLSALARCNRKCYEFLFPVLLERFSWEARRWAVRVGNLKVLEGAMAKFKLVDKQFESGPLHCKRPGSTDPNFRDLLHIAALHGHNEIILYLLGLGADVSASITYRACNCLPFSEQWRQNERRPGAPGDHPLTPWYRWRPLHFAICGGHMSTAILLLQNKAPYRVADGPGCHFCSNCAAKVYPIWLNFNFDNSEISVLDCAAANGLIPVLKWIREHMAQDAWFRRAPFRSPNAMNALALYNDFEAVRSGIQELRAITDAESEGDDRNGRDQVCDMALVFACFFGNFSAARAFLSCAYPVASPSTILLRRDALGFGLSPRLWSFDQQASYGRCLQLVLNADYDNWTSKRQSRRQWQQERRELISALVKLGGCKLGVDLEAPGPTPLCVAAERGLCAEIELLIELGAPLNDGGSCGPPLIKAVQSLHVGAVEILLTAGASLLPDSVAHGKVPMAVAQLWANPTDTPEMAQRRRDILVLLVKRGVFIGPHDDSSPNPLCSVIFQAMVAFRNIDKEWWEGLLSDILKHPTEYNITKSNWESMLPSTLAPEYKWFFKPKVSKELVMFGMRLGFFAFNEEDRGLGNTTLREIIQEHDTEVLHGHCSVLCRILKKNNKAFDYDALVAVFRRSLGQCPHLSLRSSSHEEFRETMARLILSKSLRRP</sequence>
<dbReference type="InterPro" id="IPR036770">
    <property type="entry name" value="Ankyrin_rpt-contain_sf"/>
</dbReference>
<comment type="caution">
    <text evidence="4">The sequence shown here is derived from an EMBL/GenBank/DDBJ whole genome shotgun (WGS) entry which is preliminary data.</text>
</comment>
<dbReference type="PANTHER" id="PTHR24123:SF33">
    <property type="entry name" value="PROTEIN HOS4"/>
    <property type="match status" value="1"/>
</dbReference>
<protein>
    <submittedName>
        <fullName evidence="4">Ankyrin repeat-containing domain protein</fullName>
    </submittedName>
</protein>
<dbReference type="Gene3D" id="1.25.40.20">
    <property type="entry name" value="Ankyrin repeat-containing domain"/>
    <property type="match status" value="2"/>
</dbReference>
<evidence type="ECO:0000256" key="2">
    <source>
        <dbReference type="ARBA" id="ARBA00023043"/>
    </source>
</evidence>
<proteinExistence type="predicted"/>
<dbReference type="Pfam" id="PF13606">
    <property type="entry name" value="Ank_3"/>
    <property type="match status" value="1"/>
</dbReference>
<evidence type="ECO:0000313" key="5">
    <source>
        <dbReference type="Proteomes" id="UP001174936"/>
    </source>
</evidence>
<dbReference type="AlphaFoldDB" id="A0AA40CNI1"/>
<dbReference type="SMART" id="SM00248">
    <property type="entry name" value="ANK"/>
    <property type="match status" value="5"/>
</dbReference>